<accession>A0AAE3NRF2</accession>
<comment type="caution">
    <text evidence="1">The sequence shown here is derived from an EMBL/GenBank/DDBJ whole genome shotgun (WGS) entry which is preliminary data.</text>
</comment>
<organism evidence="1 2">
    <name type="scientific">Psychromarinibacter sediminicola</name>
    <dbReference type="NCBI Taxonomy" id="3033385"/>
    <lineage>
        <taxon>Bacteria</taxon>
        <taxon>Pseudomonadati</taxon>
        <taxon>Pseudomonadota</taxon>
        <taxon>Alphaproteobacteria</taxon>
        <taxon>Rhodobacterales</taxon>
        <taxon>Paracoccaceae</taxon>
        <taxon>Psychromarinibacter</taxon>
    </lineage>
</organism>
<sequence>MDAAIRKGQVRDHAVLSKSPGAHHLIVDVRPELCLLLYCVLPGHAEDTARPTATARPLMVIKGHKVEVRVSDVVSGFVVDRQDEPSLAL</sequence>
<proteinExistence type="predicted"/>
<name>A0AAE3NRF2_9RHOB</name>
<gene>
    <name evidence="1" type="ORF">P1J78_00245</name>
</gene>
<dbReference type="EMBL" id="JARGYC010000001">
    <property type="protein sequence ID" value="MDF0599147.1"/>
    <property type="molecule type" value="Genomic_DNA"/>
</dbReference>
<evidence type="ECO:0000313" key="2">
    <source>
        <dbReference type="Proteomes" id="UP001220964"/>
    </source>
</evidence>
<reference evidence="1" key="1">
    <citation type="submission" date="2023-03" db="EMBL/GenBank/DDBJ databases">
        <title>Multiphase analysis and comparison of six strains from genera Psychromarinibacter, Lutimaribacter, and Maritimibacter, including a novel species: Psychromarinibacter sediminicola sp. nov.</title>
        <authorList>
            <person name="Wang Y.-H."/>
            <person name="Ye M.-Q."/>
            <person name="Du Z.-J."/>
        </authorList>
    </citation>
    <scope>NUCLEOTIDE SEQUENCE</scope>
    <source>
        <strain evidence="1">C21-152</strain>
    </source>
</reference>
<evidence type="ECO:0000313" key="1">
    <source>
        <dbReference type="EMBL" id="MDF0599147.1"/>
    </source>
</evidence>
<protein>
    <submittedName>
        <fullName evidence="1">Uncharacterized protein</fullName>
    </submittedName>
</protein>
<dbReference type="AlphaFoldDB" id="A0AAE3NRF2"/>
<dbReference type="Proteomes" id="UP001220964">
    <property type="component" value="Unassembled WGS sequence"/>
</dbReference>
<keyword evidence="2" id="KW-1185">Reference proteome</keyword>